<evidence type="ECO:0000256" key="1">
    <source>
        <dbReference type="SAM" id="Coils"/>
    </source>
</evidence>
<sequence length="406" mass="45784">MDAFEYARHNANPGKERLRLWNIEKKPEIEGRLKEMKRDSNALLGEKIKQALLHRPDDLYTVLKLCREAEEADADLESLVNESEEAEAERLLEVYRHAALTHPGEPDPSAIIRDRLKGSPDAGSSYCSPVLMDTLLREGSNRMPNTHRKRLELDFPTRVEALLDFHCIAFHADINVMKELYDEDVDKDKRQDILDKHRSKMEELMVRFSKEIGDSWAEEKERLRLRSAQAESVDLPRARDSYDWSGLAPPPIDNSNAGGARKRVHMEDPPTVLGAPARRAKIAQPALLRGILKKPSVGVPDLGFDEDDDDDPAISFFQEHLIRVIPEESAPLETENTYTGPEIVAALPAQPRTYELWRPDTRLNNYTAAATPRTLSEIATPLFPSDLQSSEGKGKGKGRVAWAATE</sequence>
<evidence type="ECO:0000313" key="4">
    <source>
        <dbReference type="Proteomes" id="UP001222325"/>
    </source>
</evidence>
<feature type="region of interest" description="Disordered" evidence="2">
    <location>
        <begin position="380"/>
        <end position="406"/>
    </location>
</feature>
<evidence type="ECO:0000256" key="2">
    <source>
        <dbReference type="SAM" id="MobiDB-lite"/>
    </source>
</evidence>
<proteinExistence type="predicted"/>
<dbReference type="Proteomes" id="UP001222325">
    <property type="component" value="Unassembled WGS sequence"/>
</dbReference>
<comment type="caution">
    <text evidence="3">The sequence shown here is derived from an EMBL/GenBank/DDBJ whole genome shotgun (WGS) entry which is preliminary data.</text>
</comment>
<dbReference type="AlphaFoldDB" id="A0AAD6XQR4"/>
<gene>
    <name evidence="3" type="ORF">B0H15DRAFT_825873</name>
</gene>
<feature type="coiled-coil region" evidence="1">
    <location>
        <begin position="62"/>
        <end position="89"/>
    </location>
</feature>
<keyword evidence="1" id="KW-0175">Coiled coil</keyword>
<organism evidence="3 4">
    <name type="scientific">Mycena belliarum</name>
    <dbReference type="NCBI Taxonomy" id="1033014"/>
    <lineage>
        <taxon>Eukaryota</taxon>
        <taxon>Fungi</taxon>
        <taxon>Dikarya</taxon>
        <taxon>Basidiomycota</taxon>
        <taxon>Agaricomycotina</taxon>
        <taxon>Agaricomycetes</taxon>
        <taxon>Agaricomycetidae</taxon>
        <taxon>Agaricales</taxon>
        <taxon>Marasmiineae</taxon>
        <taxon>Mycenaceae</taxon>
        <taxon>Mycena</taxon>
    </lineage>
</organism>
<protein>
    <submittedName>
        <fullName evidence="3">Uncharacterized protein</fullName>
    </submittedName>
</protein>
<accession>A0AAD6XQR4</accession>
<dbReference type="EMBL" id="JARJCN010000011">
    <property type="protein sequence ID" value="KAJ7096642.1"/>
    <property type="molecule type" value="Genomic_DNA"/>
</dbReference>
<evidence type="ECO:0000313" key="3">
    <source>
        <dbReference type="EMBL" id="KAJ7096642.1"/>
    </source>
</evidence>
<reference evidence="3" key="1">
    <citation type="submission" date="2023-03" db="EMBL/GenBank/DDBJ databases">
        <title>Massive genome expansion in bonnet fungi (Mycena s.s.) driven by repeated elements and novel gene families across ecological guilds.</title>
        <authorList>
            <consortium name="Lawrence Berkeley National Laboratory"/>
            <person name="Harder C.B."/>
            <person name="Miyauchi S."/>
            <person name="Viragh M."/>
            <person name="Kuo A."/>
            <person name="Thoen E."/>
            <person name="Andreopoulos B."/>
            <person name="Lu D."/>
            <person name="Skrede I."/>
            <person name="Drula E."/>
            <person name="Henrissat B."/>
            <person name="Morin E."/>
            <person name="Kohler A."/>
            <person name="Barry K."/>
            <person name="LaButti K."/>
            <person name="Morin E."/>
            <person name="Salamov A."/>
            <person name="Lipzen A."/>
            <person name="Mereny Z."/>
            <person name="Hegedus B."/>
            <person name="Baldrian P."/>
            <person name="Stursova M."/>
            <person name="Weitz H."/>
            <person name="Taylor A."/>
            <person name="Grigoriev I.V."/>
            <person name="Nagy L.G."/>
            <person name="Martin F."/>
            <person name="Kauserud H."/>
        </authorList>
    </citation>
    <scope>NUCLEOTIDE SEQUENCE</scope>
    <source>
        <strain evidence="3">CBHHK173m</strain>
    </source>
</reference>
<keyword evidence="4" id="KW-1185">Reference proteome</keyword>
<name>A0AAD6XQR4_9AGAR</name>